<dbReference type="InterPro" id="IPR043502">
    <property type="entry name" value="DNA/RNA_pol_sf"/>
</dbReference>
<dbReference type="Pfam" id="PF00078">
    <property type="entry name" value="RVT_1"/>
    <property type="match status" value="1"/>
</dbReference>
<keyword evidence="3" id="KW-1185">Reference proteome</keyword>
<dbReference type="GO" id="GO:0071897">
    <property type="term" value="P:DNA biosynthetic process"/>
    <property type="evidence" value="ECO:0007669"/>
    <property type="project" value="UniProtKB-ARBA"/>
</dbReference>
<reference evidence="2 3" key="1">
    <citation type="submission" date="2023-11" db="EMBL/GenBank/DDBJ databases">
        <authorList>
            <person name="Hedman E."/>
            <person name="Englund M."/>
            <person name="Stromberg M."/>
            <person name="Nyberg Akerstrom W."/>
            <person name="Nylinder S."/>
            <person name="Jareborg N."/>
            <person name="Kallberg Y."/>
            <person name="Kronander E."/>
        </authorList>
    </citation>
    <scope>NUCLEOTIDE SEQUENCE [LARGE SCALE GENOMIC DNA]</scope>
</reference>
<dbReference type="AlphaFoldDB" id="A0AAV1KL47"/>
<dbReference type="SUPFAM" id="SSF56672">
    <property type="entry name" value="DNA/RNA polymerases"/>
    <property type="match status" value="1"/>
</dbReference>
<evidence type="ECO:0000313" key="2">
    <source>
        <dbReference type="EMBL" id="CAK1582481.1"/>
    </source>
</evidence>
<dbReference type="PROSITE" id="PS50878">
    <property type="entry name" value="RT_POL"/>
    <property type="match status" value="1"/>
</dbReference>
<feature type="domain" description="Reverse transcriptase" evidence="1">
    <location>
        <begin position="19"/>
        <end position="180"/>
    </location>
</feature>
<proteinExistence type="predicted"/>
<gene>
    <name evidence="2" type="ORF">PARMNEM_LOCUS3999</name>
</gene>
<evidence type="ECO:0000313" key="3">
    <source>
        <dbReference type="Proteomes" id="UP001314205"/>
    </source>
</evidence>
<comment type="caution">
    <text evidence="2">The sequence shown here is derived from an EMBL/GenBank/DDBJ whole genome shotgun (WGS) entry which is preliminary data.</text>
</comment>
<sequence length="180" mass="20371">MILLTLLRTLTVITRIINKSIETSVFPKQWKVALVKPTPKKPHPNEYKDLRPISILPFMSKILERVVCTQMTEYLEANNILPKKQSGFRKSRSTATALMDVVDDILSAQDVGEGTLLVLLDFSRAFDTINTTLLLSKLAYYGFDNLTIKWFASYLTSRTQFVKINKNNGSECISTTLPVP</sequence>
<dbReference type="InterPro" id="IPR000477">
    <property type="entry name" value="RT_dom"/>
</dbReference>
<dbReference type="EMBL" id="CAVLGL010000046">
    <property type="protein sequence ID" value="CAK1582481.1"/>
    <property type="molecule type" value="Genomic_DNA"/>
</dbReference>
<protein>
    <recommendedName>
        <fullName evidence="1">Reverse transcriptase domain-containing protein</fullName>
    </recommendedName>
</protein>
<evidence type="ECO:0000259" key="1">
    <source>
        <dbReference type="PROSITE" id="PS50878"/>
    </source>
</evidence>
<organism evidence="2 3">
    <name type="scientific">Parnassius mnemosyne</name>
    <name type="common">clouded apollo</name>
    <dbReference type="NCBI Taxonomy" id="213953"/>
    <lineage>
        <taxon>Eukaryota</taxon>
        <taxon>Metazoa</taxon>
        <taxon>Ecdysozoa</taxon>
        <taxon>Arthropoda</taxon>
        <taxon>Hexapoda</taxon>
        <taxon>Insecta</taxon>
        <taxon>Pterygota</taxon>
        <taxon>Neoptera</taxon>
        <taxon>Endopterygota</taxon>
        <taxon>Lepidoptera</taxon>
        <taxon>Glossata</taxon>
        <taxon>Ditrysia</taxon>
        <taxon>Papilionoidea</taxon>
        <taxon>Papilionidae</taxon>
        <taxon>Parnassiinae</taxon>
        <taxon>Parnassini</taxon>
        <taxon>Parnassius</taxon>
        <taxon>Driopa</taxon>
    </lineage>
</organism>
<dbReference type="PANTHER" id="PTHR33332">
    <property type="entry name" value="REVERSE TRANSCRIPTASE DOMAIN-CONTAINING PROTEIN"/>
    <property type="match status" value="1"/>
</dbReference>
<accession>A0AAV1KL47</accession>
<name>A0AAV1KL47_9NEOP</name>
<dbReference type="Proteomes" id="UP001314205">
    <property type="component" value="Unassembled WGS sequence"/>
</dbReference>